<keyword evidence="2" id="KW-1185">Reference proteome</keyword>
<dbReference type="Proteomes" id="UP000822476">
    <property type="component" value="Unassembled WGS sequence"/>
</dbReference>
<reference evidence="1" key="1">
    <citation type="submission" date="2019-07" db="EMBL/GenBank/DDBJ databases">
        <title>Annotation for the trematode Paragonimus miyazaki's.</title>
        <authorList>
            <person name="Choi Y.-J."/>
        </authorList>
    </citation>
    <scope>NUCLEOTIDE SEQUENCE</scope>
    <source>
        <strain evidence="1">Japan</strain>
    </source>
</reference>
<evidence type="ECO:0000313" key="2">
    <source>
        <dbReference type="Proteomes" id="UP000822476"/>
    </source>
</evidence>
<protein>
    <submittedName>
        <fullName evidence="1">Uncharacterized protein</fullName>
    </submittedName>
</protein>
<accession>A0A8S9YIF9</accession>
<sequence>MSIDNRLFFTFCVQQCLAKKIEDLEALERKRIQKLETVSGLSCIRSPLVKRRKPPNRQLHKTKQTQADVPWMQKQKPGYIPAPAVGHTTQCDVIGAAERTADNENTTNKHVLETESHTLQEEQIDPEACLHLPLWMIRNPTTAVREFLKTQQYSQLYQRGNALVLTSSDQLKK</sequence>
<dbReference type="OrthoDB" id="6252062at2759"/>
<dbReference type="EMBL" id="JTDE01007769">
    <property type="protein sequence ID" value="KAF7237523.1"/>
    <property type="molecule type" value="Genomic_DNA"/>
</dbReference>
<name>A0A8S9YIF9_9TREM</name>
<evidence type="ECO:0000313" key="1">
    <source>
        <dbReference type="EMBL" id="KAF7237523.1"/>
    </source>
</evidence>
<organism evidence="1 2">
    <name type="scientific">Paragonimus skrjabini miyazakii</name>
    <dbReference type="NCBI Taxonomy" id="59628"/>
    <lineage>
        <taxon>Eukaryota</taxon>
        <taxon>Metazoa</taxon>
        <taxon>Spiralia</taxon>
        <taxon>Lophotrochozoa</taxon>
        <taxon>Platyhelminthes</taxon>
        <taxon>Trematoda</taxon>
        <taxon>Digenea</taxon>
        <taxon>Plagiorchiida</taxon>
        <taxon>Troglotremata</taxon>
        <taxon>Troglotrematidae</taxon>
        <taxon>Paragonimus</taxon>
    </lineage>
</organism>
<dbReference type="AlphaFoldDB" id="A0A8S9YIF9"/>
<gene>
    <name evidence="1" type="ORF">EG68_12056</name>
</gene>
<proteinExistence type="predicted"/>
<comment type="caution">
    <text evidence="1">The sequence shown here is derived from an EMBL/GenBank/DDBJ whole genome shotgun (WGS) entry which is preliminary data.</text>
</comment>